<dbReference type="STRING" id="134601.AFA91_02495"/>
<dbReference type="InterPro" id="IPR029787">
    <property type="entry name" value="Nucleotide_cyclase"/>
</dbReference>
<dbReference type="InterPro" id="IPR050471">
    <property type="entry name" value="AB_hydrolase"/>
</dbReference>
<dbReference type="SUPFAM" id="SSF55073">
    <property type="entry name" value="Nucleotide cyclase"/>
    <property type="match status" value="1"/>
</dbReference>
<dbReference type="OrthoDB" id="27092at2"/>
<proteinExistence type="predicted"/>
<dbReference type="CDD" id="cd07302">
    <property type="entry name" value="CHD"/>
    <property type="match status" value="1"/>
</dbReference>
<protein>
    <submittedName>
        <fullName evidence="2">Hydrolase</fullName>
    </submittedName>
</protein>
<dbReference type="SUPFAM" id="SSF53474">
    <property type="entry name" value="alpha/beta-Hydrolases"/>
    <property type="match status" value="1"/>
</dbReference>
<keyword evidence="2" id="KW-0378">Hydrolase</keyword>
<accession>A0A0K0X0G6</accession>
<feature type="domain" description="Guanylate cyclase" evidence="1">
    <location>
        <begin position="288"/>
        <end position="395"/>
    </location>
</feature>
<reference evidence="2 3" key="1">
    <citation type="submission" date="2015-07" db="EMBL/GenBank/DDBJ databases">
        <title>Complete genome sequence of Mycobacterium goodii X7B, a facultative thermophilic biodesulfurizing bacterium.</title>
        <authorList>
            <person name="Yu B."/>
            <person name="Li F."/>
            <person name="Xu P."/>
        </authorList>
    </citation>
    <scope>NUCLEOTIDE SEQUENCE [LARGE SCALE GENOMIC DNA]</scope>
    <source>
        <strain evidence="2 3">X7B</strain>
    </source>
</reference>
<dbReference type="Gene3D" id="3.30.70.1230">
    <property type="entry name" value="Nucleotide cyclase"/>
    <property type="match status" value="1"/>
</dbReference>
<dbReference type="GO" id="GO:0004016">
    <property type="term" value="F:adenylate cyclase activity"/>
    <property type="evidence" value="ECO:0007669"/>
    <property type="project" value="UniProtKB-ARBA"/>
</dbReference>
<dbReference type="EMBL" id="CP012150">
    <property type="protein sequence ID" value="AKS30926.1"/>
    <property type="molecule type" value="Genomic_DNA"/>
</dbReference>
<dbReference type="InterPro" id="IPR000073">
    <property type="entry name" value="AB_hydrolase_1"/>
</dbReference>
<dbReference type="PANTHER" id="PTHR43433">
    <property type="entry name" value="HYDROLASE, ALPHA/BETA FOLD FAMILY PROTEIN"/>
    <property type="match status" value="1"/>
</dbReference>
<dbReference type="PRINTS" id="PR00111">
    <property type="entry name" value="ABHYDROLASE"/>
</dbReference>
<name>A0A0K0X0G6_MYCGD</name>
<dbReference type="GO" id="GO:0035556">
    <property type="term" value="P:intracellular signal transduction"/>
    <property type="evidence" value="ECO:0007669"/>
    <property type="project" value="InterPro"/>
</dbReference>
<dbReference type="GO" id="GO:0016787">
    <property type="term" value="F:hydrolase activity"/>
    <property type="evidence" value="ECO:0007669"/>
    <property type="project" value="UniProtKB-KW"/>
</dbReference>
<dbReference type="AlphaFoldDB" id="A0A0K0X0G6"/>
<dbReference type="InterPro" id="IPR029058">
    <property type="entry name" value="AB_hydrolase_fold"/>
</dbReference>
<organism evidence="2 3">
    <name type="scientific">Mycolicibacterium goodii</name>
    <name type="common">Mycobacterium goodii</name>
    <dbReference type="NCBI Taxonomy" id="134601"/>
    <lineage>
        <taxon>Bacteria</taxon>
        <taxon>Bacillati</taxon>
        <taxon>Actinomycetota</taxon>
        <taxon>Actinomycetes</taxon>
        <taxon>Mycobacteriales</taxon>
        <taxon>Mycobacteriaceae</taxon>
        <taxon>Mycolicibacterium</taxon>
    </lineage>
</organism>
<dbReference type="KEGG" id="mgo:AFA91_02495"/>
<dbReference type="GO" id="GO:0009190">
    <property type="term" value="P:cyclic nucleotide biosynthetic process"/>
    <property type="evidence" value="ECO:0007669"/>
    <property type="project" value="InterPro"/>
</dbReference>
<dbReference type="Pfam" id="PF00561">
    <property type="entry name" value="Abhydrolase_1"/>
    <property type="match status" value="1"/>
</dbReference>
<evidence type="ECO:0000313" key="2">
    <source>
        <dbReference type="EMBL" id="AKS30926.1"/>
    </source>
</evidence>
<dbReference type="InterPro" id="IPR001054">
    <property type="entry name" value="A/G_cyclase"/>
</dbReference>
<dbReference type="PROSITE" id="PS50125">
    <property type="entry name" value="GUANYLATE_CYCLASE_2"/>
    <property type="match status" value="1"/>
</dbReference>
<gene>
    <name evidence="2" type="ORF">AFA91_02495</name>
</gene>
<evidence type="ECO:0000313" key="3">
    <source>
        <dbReference type="Proteomes" id="UP000062255"/>
    </source>
</evidence>
<dbReference type="PATRIC" id="fig|134601.6.peg.517"/>
<dbReference type="PANTHER" id="PTHR43433:SF8">
    <property type="entry name" value="BIFUNCTIONAL LIPASE_ADENYLATE CYCLASE LIPJ"/>
    <property type="match status" value="1"/>
</dbReference>
<dbReference type="Proteomes" id="UP000062255">
    <property type="component" value="Chromosome"/>
</dbReference>
<dbReference type="RefSeq" id="WP_049743337.1">
    <property type="nucleotide sequence ID" value="NZ_CP012150.1"/>
</dbReference>
<evidence type="ECO:0000259" key="1">
    <source>
        <dbReference type="PROSITE" id="PS50125"/>
    </source>
</evidence>
<sequence>MDVGRVHYARNGSVHLAYRVMGEGETPLVLVPGFVSNVELYDDPTWPFNAMFEQLGASTRFVAWDKRGTGLSDPVDHVPTLDERMDDLHAVLDAAGFERPALCGISEGGPMSVLFAATFPERVRSLTLYGTAARFSRHLPDFPWGATPEQFDGMLEEIETEWGEGALTRQFFGPAADVPGFRELWGRQQRDCASPSMARMILQAVMQTDARAILGSVRAPTLVLARRGDQIAPFDASAAMAAAIPGAEFRELPPGDHLGLDLVDVLTPHILEFVCGAAGSGSTRVLATVLFTDIVGSTELLSAQGDSRWRRQLDMHDAVVDRTLARYGGRREKHTGDGVFALFDGPTKAARCSLELIPALRTHGIDIRAGVHIGECERRGTEWTGMAIHVGARVGALAGPGEVLTSRTVRDLSAGSGLIFESLGPQRLKGVPEDMEIFRIAG</sequence>
<dbReference type="Gene3D" id="3.40.50.1820">
    <property type="entry name" value="alpha/beta hydrolase"/>
    <property type="match status" value="1"/>
</dbReference>